<keyword evidence="6" id="KW-1185">Reference proteome</keyword>
<comment type="similarity">
    <text evidence="1">Belongs to the bacterial ribosomal protein bL32 family.</text>
</comment>
<keyword evidence="2" id="KW-0689">Ribosomal protein</keyword>
<dbReference type="SUPFAM" id="SSF57829">
    <property type="entry name" value="Zn-binding ribosomal proteins"/>
    <property type="match status" value="1"/>
</dbReference>
<dbReference type="AlphaFoldDB" id="A0A9W7BS07"/>
<proteinExistence type="inferred from homology"/>
<dbReference type="GO" id="GO:0015934">
    <property type="term" value="C:large ribosomal subunit"/>
    <property type="evidence" value="ECO:0007669"/>
    <property type="project" value="InterPro"/>
</dbReference>
<keyword evidence="3" id="KW-0687">Ribonucleoprotein</keyword>
<dbReference type="InterPro" id="IPR011332">
    <property type="entry name" value="Ribosomal_zn-bd"/>
</dbReference>
<evidence type="ECO:0000313" key="5">
    <source>
        <dbReference type="EMBL" id="GMH92985.1"/>
    </source>
</evidence>
<dbReference type="InterPro" id="IPR002677">
    <property type="entry name" value="Ribosomal_bL32"/>
</dbReference>
<evidence type="ECO:0000256" key="1">
    <source>
        <dbReference type="ARBA" id="ARBA00008560"/>
    </source>
</evidence>
<dbReference type="Pfam" id="PF01783">
    <property type="entry name" value="Ribosomal_L32p"/>
    <property type="match status" value="1"/>
</dbReference>
<accession>A0A9W7BS07</accession>
<dbReference type="Proteomes" id="UP001165085">
    <property type="component" value="Unassembled WGS sequence"/>
</dbReference>
<comment type="caution">
    <text evidence="5">The sequence shown here is derived from an EMBL/GenBank/DDBJ whole genome shotgun (WGS) entry which is preliminary data.</text>
</comment>
<dbReference type="GO" id="GO:0003735">
    <property type="term" value="F:structural constituent of ribosome"/>
    <property type="evidence" value="ECO:0007669"/>
    <property type="project" value="InterPro"/>
</dbReference>
<dbReference type="GO" id="GO:0006412">
    <property type="term" value="P:translation"/>
    <property type="evidence" value="ECO:0007669"/>
    <property type="project" value="InterPro"/>
</dbReference>
<dbReference type="NCBIfam" id="TIGR01031">
    <property type="entry name" value="rpmF_bact"/>
    <property type="match status" value="1"/>
</dbReference>
<dbReference type="EMBL" id="BRXY01000407">
    <property type="protein sequence ID" value="GMH92985.1"/>
    <property type="molecule type" value="Genomic_DNA"/>
</dbReference>
<sequence>MLSNIRGALGLSRVMSLVRQIPPQTSSSFAGFFPRLTPRLELAGHSLPASTQTATQPLSDLFDALWLAVPKSKISRSKKRMKHGRYKLKNKTNIIRDRITGEWTLRHRLPMNWKMFARDDGYGPKVPFFERAAIFLEQEEEKKKLEAGAGDTHSDKETEKRD</sequence>
<evidence type="ECO:0000313" key="6">
    <source>
        <dbReference type="Proteomes" id="UP001165085"/>
    </source>
</evidence>
<protein>
    <submittedName>
        <fullName evidence="5">Uncharacterized protein</fullName>
    </submittedName>
</protein>
<name>A0A9W7BS07_9STRA</name>
<organism evidence="5 6">
    <name type="scientific">Triparma strigata</name>
    <dbReference type="NCBI Taxonomy" id="1606541"/>
    <lineage>
        <taxon>Eukaryota</taxon>
        <taxon>Sar</taxon>
        <taxon>Stramenopiles</taxon>
        <taxon>Ochrophyta</taxon>
        <taxon>Bolidophyceae</taxon>
        <taxon>Parmales</taxon>
        <taxon>Triparmaceae</taxon>
        <taxon>Triparma</taxon>
    </lineage>
</organism>
<feature type="region of interest" description="Disordered" evidence="4">
    <location>
        <begin position="143"/>
        <end position="162"/>
    </location>
</feature>
<dbReference type="OrthoDB" id="2014905at2759"/>
<gene>
    <name evidence="5" type="ORF">TrST_g3828</name>
</gene>
<evidence type="ECO:0000256" key="3">
    <source>
        <dbReference type="ARBA" id="ARBA00023274"/>
    </source>
</evidence>
<evidence type="ECO:0000256" key="2">
    <source>
        <dbReference type="ARBA" id="ARBA00022980"/>
    </source>
</evidence>
<reference evidence="6" key="1">
    <citation type="journal article" date="2023" name="Commun. Biol.">
        <title>Genome analysis of Parmales, the sister group of diatoms, reveals the evolutionary specialization of diatoms from phago-mixotrophs to photoautotrophs.</title>
        <authorList>
            <person name="Ban H."/>
            <person name="Sato S."/>
            <person name="Yoshikawa S."/>
            <person name="Yamada K."/>
            <person name="Nakamura Y."/>
            <person name="Ichinomiya M."/>
            <person name="Sato N."/>
            <person name="Blanc-Mathieu R."/>
            <person name="Endo H."/>
            <person name="Kuwata A."/>
            <person name="Ogata H."/>
        </authorList>
    </citation>
    <scope>NUCLEOTIDE SEQUENCE [LARGE SCALE GENOMIC DNA]</scope>
    <source>
        <strain evidence="6">NIES 3701</strain>
    </source>
</reference>
<evidence type="ECO:0000256" key="4">
    <source>
        <dbReference type="SAM" id="MobiDB-lite"/>
    </source>
</evidence>